<organism evidence="5 6">
    <name type="scientific">Brachionus calyciflorus</name>
    <dbReference type="NCBI Taxonomy" id="104777"/>
    <lineage>
        <taxon>Eukaryota</taxon>
        <taxon>Metazoa</taxon>
        <taxon>Spiralia</taxon>
        <taxon>Gnathifera</taxon>
        <taxon>Rotifera</taxon>
        <taxon>Eurotatoria</taxon>
        <taxon>Monogononta</taxon>
        <taxon>Pseudotrocha</taxon>
        <taxon>Ploima</taxon>
        <taxon>Brachionidae</taxon>
        <taxon>Brachionus</taxon>
    </lineage>
</organism>
<dbReference type="GO" id="GO:0006508">
    <property type="term" value="P:proteolysis"/>
    <property type="evidence" value="ECO:0007669"/>
    <property type="project" value="UniProtKB-KW"/>
</dbReference>
<dbReference type="Proteomes" id="UP000663879">
    <property type="component" value="Unassembled WGS sequence"/>
</dbReference>
<accession>A0A813QFH2</accession>
<keyword evidence="2" id="KW-0645">Protease</keyword>
<dbReference type="InterPro" id="IPR011989">
    <property type="entry name" value="ARM-like"/>
</dbReference>
<gene>
    <name evidence="5" type="ORF">OXX778_LOCUS4694</name>
</gene>
<keyword evidence="3" id="KW-0378">Hydrolase</keyword>
<dbReference type="SMART" id="SM01179">
    <property type="entry name" value="DUF862"/>
    <property type="match status" value="1"/>
</dbReference>
<evidence type="ECO:0000256" key="1">
    <source>
        <dbReference type="ARBA" id="ARBA00008140"/>
    </source>
</evidence>
<dbReference type="EMBL" id="CAJNOC010000475">
    <property type="protein sequence ID" value="CAF0765991.1"/>
    <property type="molecule type" value="Genomic_DNA"/>
</dbReference>
<comment type="caution">
    <text evidence="5">The sequence shown here is derived from an EMBL/GenBank/DDBJ whole genome shotgun (WGS) entry which is preliminary data.</text>
</comment>
<dbReference type="InterPro" id="IPR042266">
    <property type="entry name" value="PPPDE_sf"/>
</dbReference>
<proteinExistence type="inferred from homology"/>
<dbReference type="Gene3D" id="1.25.10.10">
    <property type="entry name" value="Leucine-rich Repeat Variant"/>
    <property type="match status" value="1"/>
</dbReference>
<dbReference type="GO" id="GO:0070646">
    <property type="term" value="P:protein modification by small protein removal"/>
    <property type="evidence" value="ECO:0007669"/>
    <property type="project" value="TreeGrafter"/>
</dbReference>
<dbReference type="SUPFAM" id="SSF48371">
    <property type="entry name" value="ARM repeat"/>
    <property type="match status" value="1"/>
</dbReference>
<evidence type="ECO:0000256" key="3">
    <source>
        <dbReference type="ARBA" id="ARBA00022801"/>
    </source>
</evidence>
<dbReference type="Pfam" id="PF05903">
    <property type="entry name" value="Peptidase_C97"/>
    <property type="match status" value="1"/>
</dbReference>
<comment type="similarity">
    <text evidence="1">Belongs to the DeSI family.</text>
</comment>
<keyword evidence="6" id="KW-1185">Reference proteome</keyword>
<sequence>MSDLYLHVYDLSKGMAKRFSAMFLGKHFDGVWHTGIVAYENEWYFGSDGISCCLPKATILGDPDEILHLGKTELKEDEFLEIINQLRETTFKIGTYNLLDHNCNNFSNELSNILVGKSIPQHIIDLPKEVLNSPIGPMLRPLLEQAADPIHQHKTGTSMMQQVSKQVFDKKEPDQVKLSTTLILFENDLKDDFKDLLNHSKSNSLLNNYETDLFIEIQNFIDHKKEKNAISNSHLKLLFDMYFNLVKDDIHRKKILLILQNLSLNEQVAELIIKECSFVNVFVTHLEDPKSNDLVNSSLQFISNMCIHKKVCEYLLDTNHQDQMFKHLINYTHVKLENDIEKCIFEAAISALYNLISNHNLEKLIDEMNALSLGCMLLERFNQLKVQAKSVYHLLSLLRSCLTNFKDVRDLAMTMNFDTSKINVEQNGEIQSILNNIEKLVHTDEH</sequence>
<feature type="domain" description="PPPDE" evidence="4">
    <location>
        <begin position="2"/>
        <end position="144"/>
    </location>
</feature>
<evidence type="ECO:0000259" key="4">
    <source>
        <dbReference type="PROSITE" id="PS51858"/>
    </source>
</evidence>
<evidence type="ECO:0000313" key="6">
    <source>
        <dbReference type="Proteomes" id="UP000663879"/>
    </source>
</evidence>
<dbReference type="InterPro" id="IPR016024">
    <property type="entry name" value="ARM-type_fold"/>
</dbReference>
<dbReference type="PANTHER" id="PTHR12378">
    <property type="entry name" value="DESUMOYLATING ISOPEPTIDASE"/>
    <property type="match status" value="1"/>
</dbReference>
<name>A0A813QFH2_9BILA</name>
<dbReference type="GO" id="GO:0008233">
    <property type="term" value="F:peptidase activity"/>
    <property type="evidence" value="ECO:0007669"/>
    <property type="project" value="UniProtKB-KW"/>
</dbReference>
<dbReference type="OrthoDB" id="21221at2759"/>
<reference evidence="5" key="1">
    <citation type="submission" date="2021-02" db="EMBL/GenBank/DDBJ databases">
        <authorList>
            <person name="Nowell W R."/>
        </authorList>
    </citation>
    <scope>NUCLEOTIDE SEQUENCE</scope>
    <source>
        <strain evidence="5">Ploen Becks lab</strain>
    </source>
</reference>
<dbReference type="AlphaFoldDB" id="A0A813QFH2"/>
<dbReference type="PROSITE" id="PS51858">
    <property type="entry name" value="PPPDE"/>
    <property type="match status" value="1"/>
</dbReference>
<dbReference type="InterPro" id="IPR008580">
    <property type="entry name" value="PPPDE_dom"/>
</dbReference>
<protein>
    <recommendedName>
        <fullName evidence="4">PPPDE domain-containing protein</fullName>
    </recommendedName>
</protein>
<dbReference type="Gene3D" id="3.90.1720.30">
    <property type="entry name" value="PPPDE domains"/>
    <property type="match status" value="1"/>
</dbReference>
<evidence type="ECO:0000256" key="2">
    <source>
        <dbReference type="ARBA" id="ARBA00022670"/>
    </source>
</evidence>
<dbReference type="PANTHER" id="PTHR12378:SF7">
    <property type="entry name" value="DESUMOYLATING ISOPEPTIDASE 1"/>
    <property type="match status" value="1"/>
</dbReference>
<evidence type="ECO:0000313" key="5">
    <source>
        <dbReference type="EMBL" id="CAF0765991.1"/>
    </source>
</evidence>